<evidence type="ECO:0000313" key="3">
    <source>
        <dbReference type="EMBL" id="RXZ40528.1"/>
    </source>
</evidence>
<proteinExistence type="predicted"/>
<evidence type="ECO:0000313" key="4">
    <source>
        <dbReference type="Proteomes" id="UP000292881"/>
    </source>
</evidence>
<evidence type="ECO:0000259" key="2">
    <source>
        <dbReference type="Pfam" id="PF07693"/>
    </source>
</evidence>
<gene>
    <name evidence="3" type="ORF">ESO86_17080</name>
</gene>
<comment type="caution">
    <text evidence="3">The sequence shown here is derived from an EMBL/GenBank/DDBJ whole genome shotgun (WGS) entry which is preliminary data.</text>
</comment>
<reference evidence="3 4" key="1">
    <citation type="submission" date="2019-01" db="EMBL/GenBank/DDBJ databases">
        <authorList>
            <person name="Li J."/>
        </authorList>
    </citation>
    <scope>NUCLEOTIDE SEQUENCE [LARGE SCALE GENOMIC DNA]</scope>
    <source>
        <strain evidence="3 4">CGMCC 4.7180</strain>
    </source>
</reference>
<dbReference type="RefSeq" id="WP_207207209.1">
    <property type="nucleotide sequence ID" value="NZ_SDPL01000603.1"/>
</dbReference>
<name>A0A4Q2J8U6_9MICO</name>
<organism evidence="3 4">
    <name type="scientific">Agromyces binzhouensis</name>
    <dbReference type="NCBI Taxonomy" id="1817495"/>
    <lineage>
        <taxon>Bacteria</taxon>
        <taxon>Bacillati</taxon>
        <taxon>Actinomycetota</taxon>
        <taxon>Actinomycetes</taxon>
        <taxon>Micrococcales</taxon>
        <taxon>Microbacteriaceae</taxon>
        <taxon>Agromyces</taxon>
    </lineage>
</organism>
<feature type="transmembrane region" description="Helical" evidence="1">
    <location>
        <begin position="46"/>
        <end position="66"/>
    </location>
</feature>
<feature type="non-terminal residue" evidence="3">
    <location>
        <position position="453"/>
    </location>
</feature>
<keyword evidence="1" id="KW-0472">Membrane</keyword>
<dbReference type="AlphaFoldDB" id="A0A4Q2J8U6"/>
<protein>
    <recommendedName>
        <fullName evidence="2">KAP NTPase domain-containing protein</fullName>
    </recommendedName>
</protein>
<keyword evidence="1" id="KW-0812">Transmembrane</keyword>
<keyword evidence="4" id="KW-1185">Reference proteome</keyword>
<accession>A0A4Q2J8U6</accession>
<dbReference type="PANTHER" id="PTHR22674">
    <property type="entry name" value="NTPASE, KAP FAMILY P-LOOP DOMAIN-CONTAINING 1"/>
    <property type="match status" value="1"/>
</dbReference>
<sequence>GTAVVDAAAAALGSDVAEAVGEVRRLRTESADAPWRHGTFWTPQRVVWATIAVLAVPLVTVLLTVFDVGLPVALTAAITTGAAVLTPMLRSAANFREAQRVEVEKALTKVEGALAKRQQAASKATTDAEELARNAAKELSEATATAEAARAAGVDVERIAAGLTPAGVLADRLAERRASDDYRKRLGIVSTVADDLEKLSSLIADYNASVFAGEHPPGERPGDVPPNRIVLYIDDLDRCPPKRVVEVLEAVNLLLAFPLFVVVVAVDTRWLTSALAEAMPTLKTDGGPLGHAPTPTDYVEKIFQIPFWIDPLDETGRHRLLRGLLMPSVRPAEGGAPPPRQEALRVGAGEFDTVDRMVAVRGAGLDLDARDLTITPDEFSFIEGLNPLLTGTPREVKRFVNVCKLLLAMSPPLEGGTEPTTERKAACFLAALSQARPTFAARLAAAATAAPSA</sequence>
<dbReference type="PANTHER" id="PTHR22674:SF6">
    <property type="entry name" value="NTPASE KAP FAMILY P-LOOP DOMAIN-CONTAINING PROTEIN 1"/>
    <property type="match status" value="1"/>
</dbReference>
<feature type="domain" description="KAP NTPase" evidence="2">
    <location>
        <begin position="227"/>
        <end position="402"/>
    </location>
</feature>
<keyword evidence="1" id="KW-1133">Transmembrane helix</keyword>
<dbReference type="InterPro" id="IPR052754">
    <property type="entry name" value="NTPase_KAP_P-loop"/>
</dbReference>
<dbReference type="EMBL" id="SDPL01000603">
    <property type="protein sequence ID" value="RXZ40528.1"/>
    <property type="molecule type" value="Genomic_DNA"/>
</dbReference>
<feature type="non-terminal residue" evidence="3">
    <location>
        <position position="1"/>
    </location>
</feature>
<evidence type="ECO:0000256" key="1">
    <source>
        <dbReference type="SAM" id="Phobius"/>
    </source>
</evidence>
<dbReference type="Proteomes" id="UP000292881">
    <property type="component" value="Unassembled WGS sequence"/>
</dbReference>
<dbReference type="InterPro" id="IPR011646">
    <property type="entry name" value="KAP_P-loop"/>
</dbReference>
<dbReference type="Pfam" id="PF07693">
    <property type="entry name" value="KAP_NTPase"/>
    <property type="match status" value="1"/>
</dbReference>